<evidence type="ECO:0000313" key="1">
    <source>
        <dbReference type="EMBL" id="ONI42240.1"/>
    </source>
</evidence>
<name>A0ACC8XFL0_9FIRM</name>
<organism evidence="1 2">
    <name type="scientific">Candidatus Epulonipiscium fishelsonii</name>
    <dbReference type="NCBI Taxonomy" id="77094"/>
    <lineage>
        <taxon>Bacteria</taxon>
        <taxon>Bacillati</taxon>
        <taxon>Bacillota</taxon>
        <taxon>Clostridia</taxon>
        <taxon>Lachnospirales</taxon>
        <taxon>Lachnospiraceae</taxon>
        <taxon>Candidatus Epulonipiscium</taxon>
    </lineage>
</organism>
<dbReference type="EMBL" id="LJDB01000016">
    <property type="protein sequence ID" value="ONI42240.1"/>
    <property type="molecule type" value="Genomic_DNA"/>
</dbReference>
<sequence length="648" mass="71499">MDKTPVKLKKRILILGTIFSFAFMAMVCRLVYVQVIWGAELQEKAFDQHTRDRNITQTRGSILDRNGNVIAQNSSVLTIGVVRAQVEDPVHVATILSEKLGLNYDKVYQNVTKRVSFQRIATKVDQEVAAEISALNLPGVKVDEDSERHYPYEELAAPVVGFVGKDNQGIVGLEVVYDKYLKGEPGQILMETQGDGTRREDEAEVRIEPVNGNHLVTTLDITLQEYTQQIIDRVVDEKQAKSGSIVLMNPKNGEIYSMASSPTFNLNDPFSPSDPKIAEIWDTLSATQKQNELNKMWRNPPINDTYEPGSTFKVFTSAMGLDKGLITPDTPFNCTGSLTVGGHTIKCWRHKYPHGDQTFTQGVQNSCNPVFMHVGEWLGADNFYTYMVRFGFMEKTGIDLPGEAKGIMHKQEKIGPVELATMSFGQSFQITPMQLLSAASSVVNGGYEITPHFGKQIIDENGNVVEVLEFNQGTQIITPEVSSQLKTILESVVSEGTGNKSYIPGYSIGGKTATSQKLPRGSGKYIASFMAFAPADDPIVIGIVMIDEPKGVYYGGAIAGPIMKEVMSNTLPYLGVEPKYTEQEQEMPETQVLEVPNFIGMDTRKAKDALYALGVTPEVEGTGTTVVDQFPTEGQLINRTSKIILYTQ</sequence>
<protein>
    <submittedName>
        <fullName evidence="1">Peptidoglycan glycosyltransferase</fullName>
    </submittedName>
</protein>
<evidence type="ECO:0000313" key="2">
    <source>
        <dbReference type="Proteomes" id="UP000188605"/>
    </source>
</evidence>
<gene>
    <name evidence="1" type="ORF">AN396_01955</name>
</gene>
<accession>A0ACC8XFL0</accession>
<dbReference type="Proteomes" id="UP000188605">
    <property type="component" value="Unassembled WGS sequence"/>
</dbReference>
<comment type="caution">
    <text evidence="1">The sequence shown here is derived from an EMBL/GenBank/DDBJ whole genome shotgun (WGS) entry which is preliminary data.</text>
</comment>
<keyword evidence="2" id="KW-1185">Reference proteome</keyword>
<reference evidence="1" key="1">
    <citation type="submission" date="2016-08" db="EMBL/GenBank/DDBJ databases">
        <authorList>
            <person name="Ngugi D.K."/>
            <person name="Miyake S."/>
            <person name="Stingl U."/>
        </authorList>
    </citation>
    <scope>NUCLEOTIDE SEQUENCE</scope>
    <source>
        <strain evidence="1">SCG-B11WGA-EpuloA1</strain>
    </source>
</reference>
<proteinExistence type="predicted"/>